<reference evidence="2 3" key="1">
    <citation type="submission" date="2018-08" db="EMBL/GenBank/DDBJ databases">
        <title>Isolation, diversity and antifungal activity of Actinobacteria from wheat.</title>
        <authorList>
            <person name="Han C."/>
        </authorList>
    </citation>
    <scope>NUCLEOTIDE SEQUENCE [LARGE SCALE GENOMIC DNA]</scope>
    <source>
        <strain evidence="2 3">NEAU-YY421</strain>
    </source>
</reference>
<dbReference type="GO" id="GO:0046417">
    <property type="term" value="P:chorismate metabolic process"/>
    <property type="evidence" value="ECO:0007669"/>
    <property type="project" value="InterPro"/>
</dbReference>
<dbReference type="InterPro" id="IPR036979">
    <property type="entry name" value="CM_dom_sf"/>
</dbReference>
<dbReference type="SUPFAM" id="SSF48600">
    <property type="entry name" value="Chorismate mutase II"/>
    <property type="match status" value="1"/>
</dbReference>
<dbReference type="InterPro" id="IPR008241">
    <property type="entry name" value="Isochorismate_pyruvate-lyase"/>
</dbReference>
<dbReference type="InterPro" id="IPR036263">
    <property type="entry name" value="Chorismate_II_sf"/>
</dbReference>
<dbReference type="SMART" id="SM00830">
    <property type="entry name" value="CM_2"/>
    <property type="match status" value="1"/>
</dbReference>
<dbReference type="PROSITE" id="PS51168">
    <property type="entry name" value="CHORISMATE_MUT_2"/>
    <property type="match status" value="1"/>
</dbReference>
<accession>A0A372M769</accession>
<gene>
    <name evidence="2" type="ORF">DY218_10465</name>
</gene>
<dbReference type="GO" id="GO:0016835">
    <property type="term" value="F:carbon-oxygen lyase activity"/>
    <property type="evidence" value="ECO:0007669"/>
    <property type="project" value="InterPro"/>
</dbReference>
<dbReference type="InterPro" id="IPR002701">
    <property type="entry name" value="CM_II_prokaryot"/>
</dbReference>
<dbReference type="Proteomes" id="UP000263094">
    <property type="component" value="Unassembled WGS sequence"/>
</dbReference>
<keyword evidence="3" id="KW-1185">Reference proteome</keyword>
<protein>
    <submittedName>
        <fullName evidence="2">Chorismate mutase family protein</fullName>
    </submittedName>
</protein>
<sequence length="101" mass="11353">MTSVEERAAGSLEALRGELDAIDERLLDELRRRIETCVAIARVKKEQNIPMMQPHRIGKVHDRAAAFGTAHGIDPAFLRNLYDLVIEETCRIEDLVIKGVS</sequence>
<evidence type="ECO:0000259" key="1">
    <source>
        <dbReference type="PROSITE" id="PS51168"/>
    </source>
</evidence>
<feature type="domain" description="Chorismate mutase" evidence="1">
    <location>
        <begin position="6"/>
        <end position="97"/>
    </location>
</feature>
<evidence type="ECO:0000313" key="3">
    <source>
        <dbReference type="Proteomes" id="UP000263094"/>
    </source>
</evidence>
<evidence type="ECO:0000313" key="2">
    <source>
        <dbReference type="EMBL" id="RFU86786.1"/>
    </source>
</evidence>
<proteinExistence type="predicted"/>
<comment type="caution">
    <text evidence="2">The sequence shown here is derived from an EMBL/GenBank/DDBJ whole genome shotgun (WGS) entry which is preliminary data.</text>
</comment>
<dbReference type="GO" id="GO:0009697">
    <property type="term" value="P:salicylic acid biosynthetic process"/>
    <property type="evidence" value="ECO:0007669"/>
    <property type="project" value="InterPro"/>
</dbReference>
<dbReference type="OrthoDB" id="4479197at2"/>
<dbReference type="Pfam" id="PF01817">
    <property type="entry name" value="CM_2"/>
    <property type="match status" value="1"/>
</dbReference>
<dbReference type="Gene3D" id="1.20.59.10">
    <property type="entry name" value="Chorismate mutase"/>
    <property type="match status" value="1"/>
</dbReference>
<name>A0A372M769_9ACTN</name>
<dbReference type="GO" id="GO:0004106">
    <property type="term" value="F:chorismate mutase activity"/>
    <property type="evidence" value="ECO:0007669"/>
    <property type="project" value="InterPro"/>
</dbReference>
<dbReference type="AlphaFoldDB" id="A0A372M769"/>
<dbReference type="NCBIfam" id="TIGR01803">
    <property type="entry name" value="CM-like"/>
    <property type="match status" value="1"/>
</dbReference>
<dbReference type="EMBL" id="QUAK01000056">
    <property type="protein sequence ID" value="RFU86786.1"/>
    <property type="molecule type" value="Genomic_DNA"/>
</dbReference>
<dbReference type="RefSeq" id="WP_128555666.1">
    <property type="nucleotide sequence ID" value="NZ_QUAK01000056.1"/>
</dbReference>
<organism evidence="2 3">
    <name type="scientific">Streptomyces triticagri</name>
    <dbReference type="NCBI Taxonomy" id="2293568"/>
    <lineage>
        <taxon>Bacteria</taxon>
        <taxon>Bacillati</taxon>
        <taxon>Actinomycetota</taxon>
        <taxon>Actinomycetes</taxon>
        <taxon>Kitasatosporales</taxon>
        <taxon>Streptomycetaceae</taxon>
        <taxon>Streptomyces</taxon>
    </lineage>
</organism>